<evidence type="ECO:0000256" key="9">
    <source>
        <dbReference type="RuleBase" id="RU003942"/>
    </source>
</evidence>
<evidence type="ECO:0000256" key="7">
    <source>
        <dbReference type="ARBA" id="ARBA00038151"/>
    </source>
</evidence>
<evidence type="ECO:0000256" key="6">
    <source>
        <dbReference type="ARBA" id="ARBA00023136"/>
    </source>
</evidence>
<evidence type="ECO:0000313" key="11">
    <source>
        <dbReference type="EMBL" id="MCW7752600.1"/>
    </source>
</evidence>
<accession>A0ABT3N561</accession>
<evidence type="ECO:0000256" key="1">
    <source>
        <dbReference type="ARBA" id="ARBA00004651"/>
    </source>
</evidence>
<comment type="caution">
    <text evidence="11">The sequence shown here is derived from an EMBL/GenBank/DDBJ whole genome shotgun (WGS) entry which is preliminary data.</text>
</comment>
<evidence type="ECO:0000256" key="5">
    <source>
        <dbReference type="ARBA" id="ARBA00022989"/>
    </source>
</evidence>
<keyword evidence="12" id="KW-1185">Reference proteome</keyword>
<protein>
    <recommendedName>
        <fullName evidence="8">Guanidinium exporter</fullName>
    </recommendedName>
</protein>
<name>A0ABT3N561_9BACT</name>
<dbReference type="Gene3D" id="1.10.3730.20">
    <property type="match status" value="1"/>
</dbReference>
<keyword evidence="5 10" id="KW-1133">Transmembrane helix</keyword>
<keyword evidence="3" id="KW-1003">Cell membrane</keyword>
<dbReference type="InterPro" id="IPR000390">
    <property type="entry name" value="Small_drug/metabolite_transptr"/>
</dbReference>
<dbReference type="PANTHER" id="PTHR30561:SF0">
    <property type="entry name" value="GUANIDINIUM EXPORTER"/>
    <property type="match status" value="1"/>
</dbReference>
<sequence length="106" mass="11198">MGWLLVFLAAVSEIIGVVGLKMYSTQKKNAVNTLLFVGGFGCAFALLYASFQFLQLSIAYAVWIGMGTAGGVLVNMIFFGESRNMGRIISVVIIVAGVTGLKAVSV</sequence>
<dbReference type="Pfam" id="PF00893">
    <property type="entry name" value="Multi_Drug_Res"/>
    <property type="match status" value="1"/>
</dbReference>
<reference evidence="11 12" key="1">
    <citation type="submission" date="2022-11" db="EMBL/GenBank/DDBJ databases">
        <title>Desulfobotulus tamanensis H1 sp. nov. - anaerobic, alkaliphilic, sulphate reducing bacterium isolated from terrestrial mud volcano.</title>
        <authorList>
            <person name="Frolova A."/>
            <person name="Merkel A.Y."/>
            <person name="Slobodkin A.I."/>
        </authorList>
    </citation>
    <scope>NUCLEOTIDE SEQUENCE [LARGE SCALE GENOMIC DNA]</scope>
    <source>
        <strain evidence="11 12">H1</strain>
    </source>
</reference>
<evidence type="ECO:0000256" key="2">
    <source>
        <dbReference type="ARBA" id="ARBA00022448"/>
    </source>
</evidence>
<evidence type="ECO:0000256" key="3">
    <source>
        <dbReference type="ARBA" id="ARBA00022475"/>
    </source>
</evidence>
<dbReference type="SUPFAM" id="SSF103481">
    <property type="entry name" value="Multidrug resistance efflux transporter EmrE"/>
    <property type="match status" value="1"/>
</dbReference>
<dbReference type="PANTHER" id="PTHR30561">
    <property type="entry name" value="SMR FAMILY PROTON-DEPENDENT DRUG EFFLUX TRANSPORTER SUGE"/>
    <property type="match status" value="1"/>
</dbReference>
<keyword evidence="2" id="KW-0813">Transport</keyword>
<keyword evidence="6 10" id="KW-0472">Membrane</keyword>
<evidence type="ECO:0000313" key="12">
    <source>
        <dbReference type="Proteomes" id="UP001209681"/>
    </source>
</evidence>
<keyword evidence="4 9" id="KW-0812">Transmembrane</keyword>
<evidence type="ECO:0000256" key="10">
    <source>
        <dbReference type="SAM" id="Phobius"/>
    </source>
</evidence>
<comment type="similarity">
    <text evidence="7">Belongs to the drug/metabolite transporter (DMT) superfamily. Small multidrug resistance (SMR) (TC 2.A.7.1) family. Gdx/SugE subfamily.</text>
</comment>
<feature type="transmembrane region" description="Helical" evidence="10">
    <location>
        <begin position="85"/>
        <end position="104"/>
    </location>
</feature>
<dbReference type="InterPro" id="IPR037185">
    <property type="entry name" value="EmrE-like"/>
</dbReference>
<feature type="transmembrane region" description="Helical" evidence="10">
    <location>
        <begin position="30"/>
        <end position="51"/>
    </location>
</feature>
<dbReference type="Proteomes" id="UP001209681">
    <property type="component" value="Unassembled WGS sequence"/>
</dbReference>
<feature type="transmembrane region" description="Helical" evidence="10">
    <location>
        <begin position="57"/>
        <end position="78"/>
    </location>
</feature>
<evidence type="ECO:0000256" key="4">
    <source>
        <dbReference type="ARBA" id="ARBA00022692"/>
    </source>
</evidence>
<dbReference type="EMBL" id="JAPFPW010000001">
    <property type="protein sequence ID" value="MCW7752600.1"/>
    <property type="molecule type" value="Genomic_DNA"/>
</dbReference>
<comment type="subcellular location">
    <subcellularLocation>
        <location evidence="1 9">Cell membrane</location>
        <topology evidence="1 9">Multi-pass membrane protein</topology>
    </subcellularLocation>
</comment>
<gene>
    <name evidence="11" type="ORF">OOT00_01215</name>
</gene>
<organism evidence="11 12">
    <name type="scientific">Desulfobotulus pelophilus</name>
    <dbReference type="NCBI Taxonomy" id="2823377"/>
    <lineage>
        <taxon>Bacteria</taxon>
        <taxon>Pseudomonadati</taxon>
        <taxon>Thermodesulfobacteriota</taxon>
        <taxon>Desulfobacteria</taxon>
        <taxon>Desulfobacterales</taxon>
        <taxon>Desulfobacteraceae</taxon>
        <taxon>Desulfobotulus</taxon>
    </lineage>
</organism>
<dbReference type="RefSeq" id="WP_265423464.1">
    <property type="nucleotide sequence ID" value="NZ_JAPFPW010000001.1"/>
</dbReference>
<dbReference type="InterPro" id="IPR045324">
    <property type="entry name" value="Small_multidrug_res"/>
</dbReference>
<feature type="transmembrane region" description="Helical" evidence="10">
    <location>
        <begin position="6"/>
        <end position="23"/>
    </location>
</feature>
<evidence type="ECO:0000256" key="8">
    <source>
        <dbReference type="ARBA" id="ARBA00039168"/>
    </source>
</evidence>
<proteinExistence type="inferred from homology"/>